<evidence type="ECO:0000313" key="3">
    <source>
        <dbReference type="EMBL" id="KUK05679.1"/>
    </source>
</evidence>
<proteinExistence type="predicted"/>
<evidence type="ECO:0000313" key="4">
    <source>
        <dbReference type="Proteomes" id="UP000054015"/>
    </source>
</evidence>
<dbReference type="EMBL" id="LGEQ01000068">
    <property type="protein sequence ID" value="KUJ92569.1"/>
    <property type="molecule type" value="Genomic_DNA"/>
</dbReference>
<name>A0A101DBP5_ARCFL</name>
<keyword evidence="1" id="KW-1133">Transmembrane helix</keyword>
<reference evidence="2" key="1">
    <citation type="journal article" date="2015" name="MBio">
        <title>Genome-resolved metagenomic analysis reveals roles for candidate phyla and other microbial community members in biogeochemical transformations in oil reservoirs.</title>
        <authorList>
            <person name="Hu P."/>
            <person name="Tom L."/>
            <person name="Singh A."/>
            <person name="Thomas B.C."/>
            <person name="Baker B.J."/>
            <person name="Piceno Y.M."/>
            <person name="Andersen G.L."/>
            <person name="Banfield J.F."/>
        </authorList>
    </citation>
    <scope>NUCLEOTIDE SEQUENCE [LARGE SCALE GENOMIC DNA]</scope>
    <source>
        <strain evidence="3">49_2300</strain>
        <strain evidence="2">49_95</strain>
    </source>
</reference>
<feature type="non-terminal residue" evidence="2">
    <location>
        <position position="25"/>
    </location>
</feature>
<evidence type="ECO:0000313" key="5">
    <source>
        <dbReference type="Proteomes" id="UP000054307"/>
    </source>
</evidence>
<gene>
    <name evidence="2" type="ORF">XD40_2244</name>
    <name evidence="3" type="ORF">XD48_2078</name>
</gene>
<dbReference type="Proteomes" id="UP000054015">
    <property type="component" value="Unassembled WGS sequence"/>
</dbReference>
<accession>A0A101DBP5</accession>
<sequence length="25" mass="2267">MVEDALAKGLIAVGAGLAVGLAGIG</sequence>
<keyword evidence="1" id="KW-0812">Transmembrane</keyword>
<dbReference type="Proteomes" id="UP000054307">
    <property type="component" value="Unassembled WGS sequence"/>
</dbReference>
<organism evidence="2 5">
    <name type="scientific">Archaeoglobus fulgidus</name>
    <dbReference type="NCBI Taxonomy" id="2234"/>
    <lineage>
        <taxon>Archaea</taxon>
        <taxon>Methanobacteriati</taxon>
        <taxon>Methanobacteriota</taxon>
        <taxon>Archaeoglobi</taxon>
        <taxon>Archaeoglobales</taxon>
        <taxon>Archaeoglobaceae</taxon>
        <taxon>Archaeoglobus</taxon>
    </lineage>
</organism>
<comment type="caution">
    <text evidence="2">The sequence shown here is derived from an EMBL/GenBank/DDBJ whole genome shotgun (WGS) entry which is preliminary data.</text>
</comment>
<protein>
    <submittedName>
        <fullName evidence="2">Uncharacterized protein</fullName>
    </submittedName>
</protein>
<feature type="transmembrane region" description="Helical" evidence="1">
    <location>
        <begin position="6"/>
        <end position="24"/>
    </location>
</feature>
<keyword evidence="1" id="KW-0472">Membrane</keyword>
<evidence type="ECO:0000313" key="2">
    <source>
        <dbReference type="EMBL" id="KUJ92569.1"/>
    </source>
</evidence>
<dbReference type="AlphaFoldDB" id="A0A101DBP5"/>
<reference evidence="4 5" key="2">
    <citation type="journal article" date="2015" name="MBio">
        <title>Genome-Resolved Metagenomic Analysis Reveals Roles for Candidate Phyla and Other Microbial Community Members in Biogeochemical Transformations in Oil Reservoirs.</title>
        <authorList>
            <person name="Hu P."/>
            <person name="Tom L."/>
            <person name="Singh A."/>
            <person name="Thomas B.C."/>
            <person name="Baker B.J."/>
            <person name="Piceno Y.M."/>
            <person name="Andersen G.L."/>
            <person name="Banfield J.F."/>
        </authorList>
    </citation>
    <scope>NUCLEOTIDE SEQUENCE [LARGE SCALE GENOMIC DNA]</scope>
</reference>
<dbReference type="EMBL" id="LGEX01000088">
    <property type="protein sequence ID" value="KUK05679.1"/>
    <property type="molecule type" value="Genomic_DNA"/>
</dbReference>
<evidence type="ECO:0000256" key="1">
    <source>
        <dbReference type="SAM" id="Phobius"/>
    </source>
</evidence>